<dbReference type="SUPFAM" id="SSF52540">
    <property type="entry name" value="P-loop containing nucleoside triphosphate hydrolases"/>
    <property type="match status" value="1"/>
</dbReference>
<evidence type="ECO:0000313" key="2">
    <source>
        <dbReference type="EMBL" id="ORO44082.1"/>
    </source>
</evidence>
<accession>A0A1X1GBG8</accession>
<dbReference type="InterPro" id="IPR000605">
    <property type="entry name" value="Helicase_SF3_ssDNA/RNA_vir"/>
</dbReference>
<dbReference type="GO" id="GO:0006260">
    <property type="term" value="P:DNA replication"/>
    <property type="evidence" value="ECO:0007669"/>
    <property type="project" value="InterPro"/>
</dbReference>
<evidence type="ECO:0000313" key="3">
    <source>
        <dbReference type="Proteomes" id="UP000193958"/>
    </source>
</evidence>
<dbReference type="EMBL" id="NCUE01000017">
    <property type="protein sequence ID" value="ORO44082.1"/>
    <property type="molecule type" value="Genomic_DNA"/>
</dbReference>
<dbReference type="AlphaFoldDB" id="A0A1X1GBG8"/>
<organism evidence="2 3">
    <name type="scientific">Streptococcus oralis subsp. tigurinus</name>
    <dbReference type="NCBI Taxonomy" id="1077464"/>
    <lineage>
        <taxon>Bacteria</taxon>
        <taxon>Bacillati</taxon>
        <taxon>Bacillota</taxon>
        <taxon>Bacilli</taxon>
        <taxon>Lactobacillales</taxon>
        <taxon>Streptococcaceae</taxon>
        <taxon>Streptococcus</taxon>
    </lineage>
</organism>
<evidence type="ECO:0000259" key="1">
    <source>
        <dbReference type="Pfam" id="PF00910"/>
    </source>
</evidence>
<dbReference type="GO" id="GO:0003724">
    <property type="term" value="F:RNA helicase activity"/>
    <property type="evidence" value="ECO:0007669"/>
    <property type="project" value="InterPro"/>
</dbReference>
<comment type="caution">
    <text evidence="2">The sequence shown here is derived from an EMBL/GenBank/DDBJ whole genome shotgun (WGS) entry which is preliminary data.</text>
</comment>
<dbReference type="GO" id="GO:0003723">
    <property type="term" value="F:RNA binding"/>
    <property type="evidence" value="ECO:0007669"/>
    <property type="project" value="InterPro"/>
</dbReference>
<dbReference type="Gene3D" id="3.40.1310.30">
    <property type="match status" value="1"/>
</dbReference>
<protein>
    <submittedName>
        <fullName evidence="2">AAA family ATPase</fullName>
    </submittedName>
</protein>
<dbReference type="Pfam" id="PF00910">
    <property type="entry name" value="RNA_helicase"/>
    <property type="match status" value="1"/>
</dbReference>
<sequence length="459" mass="52292">MKNKKQAKLTCVMIAQQFDSQFWIGWDKDLILSKSIKDILTEMVNRANTVATVSEAYGIKHDKDTLELYDSETDSFYQELKSEHGHFLLKFSEGATLIDLALAIGVEPQYIEKAKSGRYGYDNLLAYLIHSKDPDKFQYSASDVITILGKDYLEIYKEKFSSWSKGRTKKEVRNASEQIDSLIANILNGKITKSEILLSSKHLQLYALYKTKINEAFMTLGEIKVTRTKKALENGEFKKSIFFVTGKSGLGKSVLAKELVRDLIQLAENNEQTWSSVVTAGTNIFDEVNGEEILLLDDVRGDSLTASDWLKLLDPYNISPISARYHNKMGATRVIVITSTKHPLEFFFKTKGNEIEDLSQFIRRFDSLITIDNTAETTPIRYFQSLPKKVANRRVKIPYTGFETYLSHDFENNFEMNKKDLLDFLVAQVSLNNKWDLDKIKTSSEDTLASNTDEANTDD</sequence>
<feature type="domain" description="Helicase superfamily 3 single-stranded DNA/RNA virus" evidence="1">
    <location>
        <begin position="243"/>
        <end position="340"/>
    </location>
</feature>
<dbReference type="InterPro" id="IPR027417">
    <property type="entry name" value="P-loop_NTPase"/>
</dbReference>
<dbReference type="RefSeq" id="WP_084920338.1">
    <property type="nucleotide sequence ID" value="NZ_NCUE01000017.1"/>
</dbReference>
<reference evidence="2 3" key="1">
    <citation type="journal article" date="2016" name="Eur. J. Clin. Microbiol. Infect. Dis.">
        <title>Whole genome sequencing as a tool for phylogenetic analysis of clinical strains of Mitis group streptococci.</title>
        <authorList>
            <person name="Rasmussen L.H."/>
            <person name="Dargis R."/>
            <person name="Hojholt K."/>
            <person name="Christensen J.J."/>
            <person name="Skovgaard O."/>
            <person name="Justesen U.S."/>
            <person name="Rosenvinge F.S."/>
            <person name="Moser C."/>
            <person name="Lukjancenko O."/>
            <person name="Rasmussen S."/>
            <person name="Nielsen X.C."/>
        </authorList>
    </citation>
    <scope>NUCLEOTIDE SEQUENCE [LARGE SCALE GENOMIC DNA]</scope>
    <source>
        <strain evidence="2 3">B_003802_10</strain>
    </source>
</reference>
<dbReference type="GO" id="GO:0003916">
    <property type="term" value="F:DNA topoisomerase activity"/>
    <property type="evidence" value="ECO:0007669"/>
    <property type="project" value="InterPro"/>
</dbReference>
<name>A0A1X1GBG8_STROR</name>
<dbReference type="Proteomes" id="UP000193958">
    <property type="component" value="Unassembled WGS sequence"/>
</dbReference>
<dbReference type="GO" id="GO:0005727">
    <property type="term" value="C:extrachromosomal circular DNA"/>
    <property type="evidence" value="ECO:0007669"/>
    <property type="project" value="InterPro"/>
</dbReference>
<proteinExistence type="predicted"/>
<dbReference type="GO" id="GO:0003677">
    <property type="term" value="F:DNA binding"/>
    <property type="evidence" value="ECO:0007669"/>
    <property type="project" value="InterPro"/>
</dbReference>
<gene>
    <name evidence="2" type="ORF">B7727_03155</name>
</gene>